<dbReference type="CDD" id="cd14704">
    <property type="entry name" value="bZIP_HY5-like"/>
    <property type="match status" value="1"/>
</dbReference>
<evidence type="ECO:0000313" key="11">
    <source>
        <dbReference type="EnsemblPlants" id="Pp3c3_16820V3.3"/>
    </source>
</evidence>
<keyword evidence="5" id="KW-0238">DNA-binding</keyword>
<dbReference type="GO" id="GO:0005789">
    <property type="term" value="C:endoplasmic reticulum membrane"/>
    <property type="evidence" value="ECO:0007669"/>
    <property type="project" value="UniProtKB-SubCell"/>
</dbReference>
<feature type="region of interest" description="Disordered" evidence="9">
    <location>
        <begin position="219"/>
        <end position="272"/>
    </location>
</feature>
<reference evidence="11" key="3">
    <citation type="submission" date="2020-12" db="UniProtKB">
        <authorList>
            <consortium name="EnsemblPlants"/>
        </authorList>
    </citation>
    <scope>IDENTIFICATION</scope>
</reference>
<dbReference type="EMBL" id="ABEU02000003">
    <property type="status" value="NOT_ANNOTATED_CDS"/>
    <property type="molecule type" value="Genomic_DNA"/>
</dbReference>
<evidence type="ECO:0000256" key="9">
    <source>
        <dbReference type="SAM" id="MobiDB-lite"/>
    </source>
</evidence>
<feature type="region of interest" description="Disordered" evidence="9">
    <location>
        <begin position="332"/>
        <end position="362"/>
    </location>
</feature>
<dbReference type="GO" id="GO:0003677">
    <property type="term" value="F:DNA binding"/>
    <property type="evidence" value="ECO:0007669"/>
    <property type="project" value="UniProtKB-KW"/>
</dbReference>
<feature type="compositionally biased region" description="Basic and acidic residues" evidence="9">
    <location>
        <begin position="1"/>
        <end position="16"/>
    </location>
</feature>
<feature type="region of interest" description="Disordered" evidence="9">
    <location>
        <begin position="840"/>
        <end position="893"/>
    </location>
</feature>
<dbReference type="Pfam" id="PF00170">
    <property type="entry name" value="bZIP_1"/>
    <property type="match status" value="1"/>
</dbReference>
<comment type="similarity">
    <text evidence="3">Belongs to the bZIP family.</text>
</comment>
<keyword evidence="12" id="KW-1185">Reference proteome</keyword>
<feature type="compositionally biased region" description="Polar residues" evidence="9">
    <location>
        <begin position="181"/>
        <end position="197"/>
    </location>
</feature>
<sequence length="970" mass="104260">MSFQIMERKIEIPELSEHDDDETLEDADPAVLTLSSSEASENWEKISEDWVSLFLNPAVLDEHARPLPSDLENYSQFDCTSKEPKDHFYPQELVSDSLLLHSTDDQLSSDLGLGTSTNVVEDIFGKEDPSIGVSGQPDLIHPKGEPLGHHDAAETHFPIAPHSHVTQVAYASTRTEVYVSTSPASSLTQVSGDSSSGMEVDLWKDKETVPDSSITLKRELTEEVSSHSESPTSLSSVTEREGGASEMKEKNPQSDERGVGSRDVSGTGSAAGVATPSAAAQLATFSVRQLQNFGNVIKVGLLARPGDRGVNVEDREESNKPLIREKCEIESVKMQNQEVSEDQQSDQSDADRKGEACDEDDEKRRARLMRNRESAQLSRQRKKVYVDELEGKLRTMTATVADLNATISHLTAENLNLRRQLGYYYPAPGVCPPRPGMPMQVLPMGPYPGMVAGRPMYLGGQMPPVPIPRMKTQTPARSTKRAKTGATNEGGDRKRVKLKAAGAASVAVMGLLCVAMLFGSVDPGLKGSSGVKDNTRVGSVRVGARVLASWDEAGNPLNHIGVSSWDNEPGWLPLREGEYGPEREGVPSIHTRLASEKLQYAPEKSQIPKTELEFSAQQSVHGNETLGLSAEQRRQPPSDYFSSGKAPLLMGSEMVPSNTSQSFAASVFVPGANGLVKVDGNLIIQAIMAGDRAAKKQSEKKSKSVGKKKGKKQSEKTISEGQAMKGLSVKVWDNLAPSKAEVIQNATTGPFVTARPLPGKVKSVLGTNNPVSPVLHGGALQQWMLGGLHGYNHSDTFFYLAGPVLNTGMCTELFQFDTAAAASSAGQASTSEAKNVAESVAAKAAQGSPHNITSTLSGPIGPRSRRDPFAVPLPPVNSKPPAKGEGPRNGTDPRVENLVREQLHGQNLRDGISSMVVSVMAGPEEYGDSRRKGTKGLSRIFVVVLVDNQKYVTYSCILPSGGPQAHVVAE</sequence>
<feature type="compositionally biased region" description="Basic and acidic residues" evidence="9">
    <location>
        <begin position="693"/>
        <end position="702"/>
    </location>
</feature>
<feature type="compositionally biased region" description="Basic and acidic residues" evidence="9">
    <location>
        <begin position="238"/>
        <end position="260"/>
    </location>
</feature>
<dbReference type="Gramene" id="Pp3c3_16820V3.3">
    <property type="protein sequence ID" value="Pp3c3_16820V3.3"/>
    <property type="gene ID" value="Pp3c3_16820"/>
</dbReference>
<name>A0A7I4D8G6_PHYPA</name>
<dbReference type="RefSeq" id="XP_024371306.1">
    <property type="nucleotide sequence ID" value="XM_024515538.2"/>
</dbReference>
<evidence type="ECO:0000256" key="1">
    <source>
        <dbReference type="ARBA" id="ARBA00004123"/>
    </source>
</evidence>
<evidence type="ECO:0000256" key="4">
    <source>
        <dbReference type="ARBA" id="ARBA00023015"/>
    </source>
</evidence>
<feature type="coiled-coil region" evidence="8">
    <location>
        <begin position="386"/>
        <end position="420"/>
    </location>
</feature>
<dbReference type="PROSITE" id="PS50217">
    <property type="entry name" value="BZIP"/>
    <property type="match status" value="1"/>
</dbReference>
<feature type="domain" description="BZIP" evidence="10">
    <location>
        <begin position="361"/>
        <end position="424"/>
    </location>
</feature>
<evidence type="ECO:0000256" key="8">
    <source>
        <dbReference type="SAM" id="Coils"/>
    </source>
</evidence>
<keyword evidence="4" id="KW-0805">Transcription regulation</keyword>
<feature type="compositionally biased region" description="Polar residues" evidence="9">
    <location>
        <begin position="848"/>
        <end position="857"/>
    </location>
</feature>
<dbReference type="PANTHER" id="PTHR47416:SF3">
    <property type="entry name" value="BZIP TRANSCRIPTION FACTOR 17-RELATED"/>
    <property type="match status" value="1"/>
</dbReference>
<dbReference type="EnsemblPlants" id="Pp3c3_16820V3.3">
    <property type="protein sequence ID" value="Pp3c3_16820V3.3"/>
    <property type="gene ID" value="Pp3c3_16820"/>
</dbReference>
<feature type="region of interest" description="Disordered" evidence="9">
    <location>
        <begin position="471"/>
        <end position="492"/>
    </location>
</feature>
<feature type="compositionally biased region" description="Low complexity" evidence="9">
    <location>
        <begin position="227"/>
        <end position="237"/>
    </location>
</feature>
<evidence type="ECO:0000256" key="6">
    <source>
        <dbReference type="ARBA" id="ARBA00023163"/>
    </source>
</evidence>
<evidence type="ECO:0000256" key="5">
    <source>
        <dbReference type="ARBA" id="ARBA00023125"/>
    </source>
</evidence>
<dbReference type="Gramene" id="Pp3c3_16820V3.2">
    <property type="protein sequence ID" value="Pp3c3_16820V3.2"/>
    <property type="gene ID" value="Pp3c3_16820"/>
</dbReference>
<comment type="subcellular location">
    <subcellularLocation>
        <location evidence="2">Endoplasmic reticulum membrane</location>
        <topology evidence="2">Single-pass membrane protein</topology>
    </subcellularLocation>
    <subcellularLocation>
        <location evidence="1">Nucleus</location>
    </subcellularLocation>
</comment>
<dbReference type="FunCoup" id="A0A7I4D8G6">
    <property type="interactions" value="2215"/>
</dbReference>
<evidence type="ECO:0000256" key="3">
    <source>
        <dbReference type="ARBA" id="ARBA00007163"/>
    </source>
</evidence>
<keyword evidence="6" id="KW-0804">Transcription</keyword>
<dbReference type="InterPro" id="IPR004827">
    <property type="entry name" value="bZIP"/>
</dbReference>
<evidence type="ECO:0000259" key="10">
    <source>
        <dbReference type="PROSITE" id="PS50217"/>
    </source>
</evidence>
<feature type="region of interest" description="Disordered" evidence="9">
    <location>
        <begin position="181"/>
        <end position="206"/>
    </location>
</feature>
<evidence type="ECO:0000256" key="7">
    <source>
        <dbReference type="ARBA" id="ARBA00023242"/>
    </source>
</evidence>
<dbReference type="PANTHER" id="PTHR47416">
    <property type="entry name" value="BASIC-LEUCINE ZIPPER TRANSCRIPTION FACTOR F-RELATED"/>
    <property type="match status" value="1"/>
</dbReference>
<dbReference type="EnsemblPlants" id="Pp3c3_16820V3.2">
    <property type="protein sequence ID" value="Pp3c3_16820V3.2"/>
    <property type="gene ID" value="Pp3c3_16820"/>
</dbReference>
<dbReference type="Proteomes" id="UP000006727">
    <property type="component" value="Chromosome 3"/>
</dbReference>
<keyword evidence="7" id="KW-0539">Nucleus</keyword>
<dbReference type="GeneID" id="112280249"/>
<protein>
    <recommendedName>
        <fullName evidence="10">BZIP domain-containing protein</fullName>
    </recommendedName>
</protein>
<dbReference type="GO" id="GO:0003700">
    <property type="term" value="F:DNA-binding transcription factor activity"/>
    <property type="evidence" value="ECO:0007669"/>
    <property type="project" value="InterPro"/>
</dbReference>
<dbReference type="SMART" id="SM00338">
    <property type="entry name" value="BRLZ"/>
    <property type="match status" value="1"/>
</dbReference>
<dbReference type="InterPro" id="IPR046347">
    <property type="entry name" value="bZIP_sf"/>
</dbReference>
<organism evidence="11 12">
    <name type="scientific">Physcomitrium patens</name>
    <name type="common">Spreading-leaved earth moss</name>
    <name type="synonym">Physcomitrella patens</name>
    <dbReference type="NCBI Taxonomy" id="3218"/>
    <lineage>
        <taxon>Eukaryota</taxon>
        <taxon>Viridiplantae</taxon>
        <taxon>Streptophyta</taxon>
        <taxon>Embryophyta</taxon>
        <taxon>Bryophyta</taxon>
        <taxon>Bryophytina</taxon>
        <taxon>Bryopsida</taxon>
        <taxon>Funariidae</taxon>
        <taxon>Funariales</taxon>
        <taxon>Funariaceae</taxon>
        <taxon>Physcomitrium</taxon>
    </lineage>
</organism>
<keyword evidence="8" id="KW-0175">Coiled coil</keyword>
<proteinExistence type="inferred from homology"/>
<dbReference type="AlphaFoldDB" id="A0A7I4D8G6"/>
<dbReference type="Gene3D" id="1.20.5.170">
    <property type="match status" value="1"/>
</dbReference>
<gene>
    <name evidence="11" type="primary">LOC112280249</name>
</gene>
<evidence type="ECO:0000256" key="2">
    <source>
        <dbReference type="ARBA" id="ARBA00004389"/>
    </source>
</evidence>
<feature type="region of interest" description="Disordered" evidence="9">
    <location>
        <begin position="1"/>
        <end position="24"/>
    </location>
</feature>
<dbReference type="GO" id="GO:0005634">
    <property type="term" value="C:nucleus"/>
    <property type="evidence" value="ECO:0007669"/>
    <property type="project" value="UniProtKB-SubCell"/>
</dbReference>
<reference evidence="11 12" key="1">
    <citation type="journal article" date="2008" name="Science">
        <title>The Physcomitrella genome reveals evolutionary insights into the conquest of land by plants.</title>
        <authorList>
            <person name="Rensing S."/>
            <person name="Lang D."/>
            <person name="Zimmer A."/>
            <person name="Terry A."/>
            <person name="Salamov A."/>
            <person name="Shapiro H."/>
            <person name="Nishiyama T."/>
            <person name="Perroud P.-F."/>
            <person name="Lindquist E."/>
            <person name="Kamisugi Y."/>
            <person name="Tanahashi T."/>
            <person name="Sakakibara K."/>
            <person name="Fujita T."/>
            <person name="Oishi K."/>
            <person name="Shin-I T."/>
            <person name="Kuroki Y."/>
            <person name="Toyoda A."/>
            <person name="Suzuki Y."/>
            <person name="Hashimoto A."/>
            <person name="Yamaguchi K."/>
            <person name="Sugano A."/>
            <person name="Kohara Y."/>
            <person name="Fujiyama A."/>
            <person name="Anterola A."/>
            <person name="Aoki S."/>
            <person name="Ashton N."/>
            <person name="Barbazuk W.B."/>
            <person name="Barker E."/>
            <person name="Bennetzen J."/>
            <person name="Bezanilla M."/>
            <person name="Blankenship R."/>
            <person name="Cho S.H."/>
            <person name="Dutcher S."/>
            <person name="Estelle M."/>
            <person name="Fawcett J.A."/>
            <person name="Gundlach H."/>
            <person name="Hanada K."/>
            <person name="Heyl A."/>
            <person name="Hicks K.A."/>
            <person name="Hugh J."/>
            <person name="Lohr M."/>
            <person name="Mayer K."/>
            <person name="Melkozernov A."/>
            <person name="Murata T."/>
            <person name="Nelson D."/>
            <person name="Pils B."/>
            <person name="Prigge M."/>
            <person name="Reiss B."/>
            <person name="Renner T."/>
            <person name="Rombauts S."/>
            <person name="Rushton P."/>
            <person name="Sanderfoot A."/>
            <person name="Schween G."/>
            <person name="Shiu S.-H."/>
            <person name="Stueber K."/>
            <person name="Theodoulou F.L."/>
            <person name="Tu H."/>
            <person name="Van de Peer Y."/>
            <person name="Verrier P.J."/>
            <person name="Waters E."/>
            <person name="Wood A."/>
            <person name="Yang L."/>
            <person name="Cove D."/>
            <person name="Cuming A."/>
            <person name="Hasebe M."/>
            <person name="Lucas S."/>
            <person name="Mishler D.B."/>
            <person name="Reski R."/>
            <person name="Grigoriev I."/>
            <person name="Quatrano R.S."/>
            <person name="Boore J.L."/>
        </authorList>
    </citation>
    <scope>NUCLEOTIDE SEQUENCE [LARGE SCALE GENOMIC DNA]</scope>
    <source>
        <strain evidence="11 12">cv. Gransden 2004</strain>
    </source>
</reference>
<reference evidence="11 12" key="2">
    <citation type="journal article" date="2018" name="Plant J.">
        <title>The Physcomitrella patens chromosome-scale assembly reveals moss genome structure and evolution.</title>
        <authorList>
            <person name="Lang D."/>
            <person name="Ullrich K.K."/>
            <person name="Murat F."/>
            <person name="Fuchs J."/>
            <person name="Jenkins J."/>
            <person name="Haas F.B."/>
            <person name="Piednoel M."/>
            <person name="Gundlach H."/>
            <person name="Van Bel M."/>
            <person name="Meyberg R."/>
            <person name="Vives C."/>
            <person name="Morata J."/>
            <person name="Symeonidi A."/>
            <person name="Hiss M."/>
            <person name="Muchero W."/>
            <person name="Kamisugi Y."/>
            <person name="Saleh O."/>
            <person name="Blanc G."/>
            <person name="Decker E.L."/>
            <person name="van Gessel N."/>
            <person name="Grimwood J."/>
            <person name="Hayes R.D."/>
            <person name="Graham S.W."/>
            <person name="Gunter L.E."/>
            <person name="McDaniel S.F."/>
            <person name="Hoernstein S.N.W."/>
            <person name="Larsson A."/>
            <person name="Li F.W."/>
            <person name="Perroud P.F."/>
            <person name="Phillips J."/>
            <person name="Ranjan P."/>
            <person name="Rokshar D.S."/>
            <person name="Rothfels C.J."/>
            <person name="Schneider L."/>
            <person name="Shu S."/>
            <person name="Stevenson D.W."/>
            <person name="Thummler F."/>
            <person name="Tillich M."/>
            <person name="Villarreal Aguilar J.C."/>
            <person name="Widiez T."/>
            <person name="Wong G.K."/>
            <person name="Wymore A."/>
            <person name="Zhang Y."/>
            <person name="Zimmer A.D."/>
            <person name="Quatrano R.S."/>
            <person name="Mayer K.F.X."/>
            <person name="Goodstein D."/>
            <person name="Casacuberta J.M."/>
            <person name="Vandepoele K."/>
            <person name="Reski R."/>
            <person name="Cuming A.C."/>
            <person name="Tuskan G.A."/>
            <person name="Maumus F."/>
            <person name="Salse J."/>
            <person name="Schmutz J."/>
            <person name="Rensing S.A."/>
        </authorList>
    </citation>
    <scope>NUCLEOTIDE SEQUENCE [LARGE SCALE GENOMIC DNA]</scope>
    <source>
        <strain evidence="11 12">cv. Gransden 2004</strain>
    </source>
</reference>
<feature type="region of interest" description="Disordered" evidence="9">
    <location>
        <begin position="693"/>
        <end position="720"/>
    </location>
</feature>
<evidence type="ECO:0000313" key="12">
    <source>
        <dbReference type="Proteomes" id="UP000006727"/>
    </source>
</evidence>
<dbReference type="SUPFAM" id="SSF57959">
    <property type="entry name" value="Leucine zipper domain"/>
    <property type="match status" value="1"/>
</dbReference>
<accession>A0A7I4D8G6</accession>